<sequence length="63" mass="6926">MRIARKAVKELAQLLVQHCVLTNSGLEIVKLRLRWQVPVDEQVSGLQEAGLLSKLFDGVSAVA</sequence>
<reference evidence="1" key="1">
    <citation type="submission" date="2020-05" db="EMBL/GenBank/DDBJ databases">
        <authorList>
            <person name="Chiriac C."/>
            <person name="Salcher M."/>
            <person name="Ghai R."/>
            <person name="Kavagutti S V."/>
        </authorList>
    </citation>
    <scope>NUCLEOTIDE SEQUENCE</scope>
</reference>
<gene>
    <name evidence="1" type="ORF">UFOPK3425_00871</name>
</gene>
<name>A0A6J7DY34_9ZZZZ</name>
<proteinExistence type="predicted"/>
<dbReference type="EMBL" id="CAFBLV010000168">
    <property type="protein sequence ID" value="CAB4875491.1"/>
    <property type="molecule type" value="Genomic_DNA"/>
</dbReference>
<dbReference type="AlphaFoldDB" id="A0A6J7DY34"/>
<protein>
    <submittedName>
        <fullName evidence="1">Unannotated protein</fullName>
    </submittedName>
</protein>
<accession>A0A6J7DY34</accession>
<evidence type="ECO:0000313" key="1">
    <source>
        <dbReference type="EMBL" id="CAB4875491.1"/>
    </source>
</evidence>
<organism evidence="1">
    <name type="scientific">freshwater metagenome</name>
    <dbReference type="NCBI Taxonomy" id="449393"/>
    <lineage>
        <taxon>unclassified sequences</taxon>
        <taxon>metagenomes</taxon>
        <taxon>ecological metagenomes</taxon>
    </lineage>
</organism>